<dbReference type="InterPro" id="IPR036583">
    <property type="entry name" value="23S_rRNA_IVS_sf"/>
</dbReference>
<gene>
    <name evidence="1" type="ORF">LZC95_43975</name>
</gene>
<accession>A0ABZ2K3X4</accession>
<dbReference type="EMBL" id="CP089982">
    <property type="protein sequence ID" value="WXA93401.1"/>
    <property type="molecule type" value="Genomic_DNA"/>
</dbReference>
<name>A0ABZ2K3X4_9BACT</name>
<dbReference type="InterPro" id="IPR012657">
    <property type="entry name" value="23S_rRNA-intervening_sequence"/>
</dbReference>
<dbReference type="Pfam" id="PF05635">
    <property type="entry name" value="23S_rRNA_IVP"/>
    <property type="match status" value="1"/>
</dbReference>
<evidence type="ECO:0000313" key="2">
    <source>
        <dbReference type="Proteomes" id="UP001379533"/>
    </source>
</evidence>
<dbReference type="RefSeq" id="WP_394844000.1">
    <property type="nucleotide sequence ID" value="NZ_CP089982.1"/>
</dbReference>
<dbReference type="Proteomes" id="UP001379533">
    <property type="component" value="Chromosome"/>
</dbReference>
<sequence>MAYQVAGEFLLAVKAAKIRDAKLRDETLRSAKSVCLTVAEGAERVMRADRARAFASARGETVEAVAAVEIAARP</sequence>
<dbReference type="Gene3D" id="1.20.1440.60">
    <property type="entry name" value="23S rRNA-intervening sequence"/>
    <property type="match status" value="1"/>
</dbReference>
<dbReference type="NCBIfam" id="TIGR02436">
    <property type="entry name" value="four helix bundle protein"/>
    <property type="match status" value="1"/>
</dbReference>
<protein>
    <submittedName>
        <fullName evidence="1">Four helix bundle protein</fullName>
    </submittedName>
</protein>
<proteinExistence type="predicted"/>
<organism evidence="1 2">
    <name type="scientific">Pendulispora brunnea</name>
    <dbReference type="NCBI Taxonomy" id="2905690"/>
    <lineage>
        <taxon>Bacteria</taxon>
        <taxon>Pseudomonadati</taxon>
        <taxon>Myxococcota</taxon>
        <taxon>Myxococcia</taxon>
        <taxon>Myxococcales</taxon>
        <taxon>Sorangiineae</taxon>
        <taxon>Pendulisporaceae</taxon>
        <taxon>Pendulispora</taxon>
    </lineage>
</organism>
<keyword evidence="2" id="KW-1185">Reference proteome</keyword>
<reference evidence="1 2" key="1">
    <citation type="submission" date="2021-12" db="EMBL/GenBank/DDBJ databases">
        <title>Discovery of the Pendulisporaceae a myxobacterial family with distinct sporulation behavior and unique specialized metabolism.</title>
        <authorList>
            <person name="Garcia R."/>
            <person name="Popoff A."/>
            <person name="Bader C.D."/>
            <person name="Loehr J."/>
            <person name="Walesch S."/>
            <person name="Walt C."/>
            <person name="Boldt J."/>
            <person name="Bunk B."/>
            <person name="Haeckl F.J.F.P.J."/>
            <person name="Gunesch A.P."/>
            <person name="Birkelbach J."/>
            <person name="Nuebel U."/>
            <person name="Pietschmann T."/>
            <person name="Bach T."/>
            <person name="Mueller R."/>
        </authorList>
    </citation>
    <scope>NUCLEOTIDE SEQUENCE [LARGE SCALE GENOMIC DNA]</scope>
    <source>
        <strain evidence="1 2">MSr12523</strain>
    </source>
</reference>
<evidence type="ECO:0000313" key="1">
    <source>
        <dbReference type="EMBL" id="WXA93401.1"/>
    </source>
</evidence>
<dbReference type="SUPFAM" id="SSF158446">
    <property type="entry name" value="IVS-encoded protein-like"/>
    <property type="match status" value="1"/>
</dbReference>